<dbReference type="SUPFAM" id="SSF55073">
    <property type="entry name" value="Nucleotide cyclase"/>
    <property type="match status" value="1"/>
</dbReference>
<dbReference type="GO" id="GO:0009190">
    <property type="term" value="P:cyclic nucleotide biosynthetic process"/>
    <property type="evidence" value="ECO:0007669"/>
    <property type="project" value="InterPro"/>
</dbReference>
<dbReference type="GO" id="GO:0035556">
    <property type="term" value="P:intracellular signal transduction"/>
    <property type="evidence" value="ECO:0007669"/>
    <property type="project" value="InterPro"/>
</dbReference>
<dbReference type="Proteomes" id="UP000297564">
    <property type="component" value="Unassembled WGS sequence"/>
</dbReference>
<dbReference type="PROSITE" id="PS50125">
    <property type="entry name" value="GUANYLATE_CYCLASE_2"/>
    <property type="match status" value="1"/>
</dbReference>
<name>A0A4Z0BWB8_9BURK</name>
<keyword evidence="4" id="KW-1185">Reference proteome</keyword>
<dbReference type="EMBL" id="SMLL01000002">
    <property type="protein sequence ID" value="TFZ03201.1"/>
    <property type="molecule type" value="Genomic_DNA"/>
</dbReference>
<dbReference type="RefSeq" id="WP_135284000.1">
    <property type="nucleotide sequence ID" value="NZ_SMLL01000002.1"/>
</dbReference>
<dbReference type="InterPro" id="IPR029787">
    <property type="entry name" value="Nucleotide_cyclase"/>
</dbReference>
<dbReference type="Gene3D" id="3.30.70.1230">
    <property type="entry name" value="Nucleotide cyclase"/>
    <property type="match status" value="1"/>
</dbReference>
<evidence type="ECO:0000256" key="1">
    <source>
        <dbReference type="SAM" id="MobiDB-lite"/>
    </source>
</evidence>
<gene>
    <name evidence="3" type="ORF">EZ242_04750</name>
</gene>
<comment type="caution">
    <text evidence="3">The sequence shown here is derived from an EMBL/GenBank/DDBJ whole genome shotgun (WGS) entry which is preliminary data.</text>
</comment>
<evidence type="ECO:0000313" key="3">
    <source>
        <dbReference type="EMBL" id="TFZ03201.1"/>
    </source>
</evidence>
<accession>A0A4Z0BWB8</accession>
<dbReference type="InterPro" id="IPR001054">
    <property type="entry name" value="A/G_cyclase"/>
</dbReference>
<dbReference type="CDD" id="cd07302">
    <property type="entry name" value="CHD"/>
    <property type="match status" value="1"/>
</dbReference>
<dbReference type="Pfam" id="PF26309">
    <property type="entry name" value="DUF8082"/>
    <property type="match status" value="2"/>
</dbReference>
<dbReference type="OrthoDB" id="9801841at2"/>
<proteinExistence type="predicted"/>
<dbReference type="AlphaFoldDB" id="A0A4Z0BWB8"/>
<protein>
    <submittedName>
        <fullName evidence="3">Adenylate/guanylate cyclase domain-containing protein</fullName>
    </submittedName>
</protein>
<reference evidence="3 4" key="1">
    <citation type="submission" date="2019-03" db="EMBL/GenBank/DDBJ databases">
        <title>Ramlibacter rhizophilus CCTCC AB2015357, whole genome shotgun sequence.</title>
        <authorList>
            <person name="Zhang X."/>
            <person name="Feng G."/>
            <person name="Zhu H."/>
        </authorList>
    </citation>
    <scope>NUCLEOTIDE SEQUENCE [LARGE SCALE GENOMIC DNA]</scope>
    <source>
        <strain evidence="3 4">CCTCC AB2015357</strain>
    </source>
</reference>
<evidence type="ECO:0000313" key="4">
    <source>
        <dbReference type="Proteomes" id="UP000297564"/>
    </source>
</evidence>
<sequence length="383" mass="41183">MAPSPFSTACNRRDLLCTILFVDLVGYTMLPVDGQVAAKHAMNRLVARAIHGVPRRNRLAIDTGDGAAICFIADPQQTLEAAVVLRGLLQRLHHPRLRARIGLHLGFVRIVPDINDHKNVVGDGINVAQRIMDFAQPDQILVSSPFRSLLLRTGELGPGACVSLGRLRDKHGRAHEVHRLALERIDRWSCRESGGDRAHPDGDGKEAERQRIAIELTGLVGPIAPILVARLAERGATPAQMRQWLAELLPDPAVRRAFLGDASGGVHPGPAAGPKGAGEARPLHEVAPRPRPRRARAAPAAVAPSTVAKSPAPRARRAAPARPEPLDRLESVLGRFIGPLARATLERALSAGLRGPELVAALAEQLPEGPDREGFLRAVAREL</sequence>
<evidence type="ECO:0000259" key="2">
    <source>
        <dbReference type="PROSITE" id="PS50125"/>
    </source>
</evidence>
<organism evidence="3 4">
    <name type="scientific">Ramlibacter rhizophilus</name>
    <dbReference type="NCBI Taxonomy" id="1781167"/>
    <lineage>
        <taxon>Bacteria</taxon>
        <taxon>Pseudomonadati</taxon>
        <taxon>Pseudomonadota</taxon>
        <taxon>Betaproteobacteria</taxon>
        <taxon>Burkholderiales</taxon>
        <taxon>Comamonadaceae</taxon>
        <taxon>Ramlibacter</taxon>
    </lineage>
</organism>
<dbReference type="InterPro" id="IPR058395">
    <property type="entry name" value="DUF8082"/>
</dbReference>
<feature type="domain" description="Guanylate cyclase" evidence="2">
    <location>
        <begin position="18"/>
        <end position="132"/>
    </location>
</feature>
<dbReference type="GO" id="GO:0004016">
    <property type="term" value="F:adenylate cyclase activity"/>
    <property type="evidence" value="ECO:0007669"/>
    <property type="project" value="UniProtKB-ARBA"/>
</dbReference>
<feature type="compositionally biased region" description="Low complexity" evidence="1">
    <location>
        <begin position="268"/>
        <end position="280"/>
    </location>
</feature>
<feature type="compositionally biased region" description="Low complexity" evidence="1">
    <location>
        <begin position="297"/>
        <end position="313"/>
    </location>
</feature>
<feature type="region of interest" description="Disordered" evidence="1">
    <location>
        <begin position="262"/>
        <end position="323"/>
    </location>
</feature>